<comment type="caution">
    <text evidence="4">The sequence shown here is derived from an EMBL/GenBank/DDBJ whole genome shotgun (WGS) entry which is preliminary data.</text>
</comment>
<dbReference type="Gene3D" id="3.30.9.10">
    <property type="entry name" value="D-Amino Acid Oxidase, subunit A, domain 2"/>
    <property type="match status" value="1"/>
</dbReference>
<feature type="transmembrane region" description="Helical" evidence="2">
    <location>
        <begin position="6"/>
        <end position="33"/>
    </location>
</feature>
<keyword evidence="2" id="KW-0812">Transmembrane</keyword>
<evidence type="ECO:0000259" key="3">
    <source>
        <dbReference type="Pfam" id="PF01266"/>
    </source>
</evidence>
<dbReference type="Proteomes" id="UP001196870">
    <property type="component" value="Unassembled WGS sequence"/>
</dbReference>
<name>A0ABS5ER06_9PROT</name>
<dbReference type="PANTHER" id="PTHR13847:SF287">
    <property type="entry name" value="FAD-DEPENDENT OXIDOREDUCTASE DOMAIN-CONTAINING PROTEIN 1"/>
    <property type="match status" value="1"/>
</dbReference>
<dbReference type="InterPro" id="IPR006076">
    <property type="entry name" value="FAD-dep_OxRdtase"/>
</dbReference>
<dbReference type="Gene3D" id="3.50.50.60">
    <property type="entry name" value="FAD/NAD(P)-binding domain"/>
    <property type="match status" value="1"/>
</dbReference>
<evidence type="ECO:0000256" key="1">
    <source>
        <dbReference type="ARBA" id="ARBA00023002"/>
    </source>
</evidence>
<keyword evidence="2" id="KW-0472">Membrane</keyword>
<keyword evidence="1" id="KW-0560">Oxidoreductase</keyword>
<dbReference type="EMBL" id="JAAGBB010000001">
    <property type="protein sequence ID" value="MBR0662733.1"/>
    <property type="molecule type" value="Genomic_DNA"/>
</dbReference>
<gene>
    <name evidence="4" type="ORF">GXW71_00055</name>
</gene>
<dbReference type="InterPro" id="IPR036188">
    <property type="entry name" value="FAD/NAD-bd_sf"/>
</dbReference>
<feature type="domain" description="FAD dependent oxidoreductase" evidence="3">
    <location>
        <begin position="5"/>
        <end position="357"/>
    </location>
</feature>
<dbReference type="RefSeq" id="WP_211850225.1">
    <property type="nucleotide sequence ID" value="NZ_JAAGBB010000001.1"/>
</dbReference>
<organism evidence="4 5">
    <name type="scientific">Plastoroseomonas hellenica</name>
    <dbReference type="NCBI Taxonomy" id="2687306"/>
    <lineage>
        <taxon>Bacteria</taxon>
        <taxon>Pseudomonadati</taxon>
        <taxon>Pseudomonadota</taxon>
        <taxon>Alphaproteobacteria</taxon>
        <taxon>Acetobacterales</taxon>
        <taxon>Acetobacteraceae</taxon>
        <taxon>Plastoroseomonas</taxon>
    </lineage>
</organism>
<dbReference type="PANTHER" id="PTHR13847">
    <property type="entry name" value="SARCOSINE DEHYDROGENASE-RELATED"/>
    <property type="match status" value="1"/>
</dbReference>
<accession>A0ABS5ER06</accession>
<evidence type="ECO:0000256" key="2">
    <source>
        <dbReference type="SAM" id="Phobius"/>
    </source>
</evidence>
<keyword evidence="2" id="KW-1133">Transmembrane helix</keyword>
<dbReference type="Pfam" id="PF01266">
    <property type="entry name" value="DAO"/>
    <property type="match status" value="1"/>
</dbReference>
<sequence>MTDPDILIIGGGVIGSAAAFFLTGSGIAGRVAVVEPDPLYERAATPRASGGARRLFSRPENILMSNYSIPFYESFAEHCSVDGEAPEIGWRRDGYLFIMPPGGVGILERNHVLQTSLGVRVDLLDRDALQRRFPSMQVADIGAAAHAPEDGCLEPNGALQGFRRKARSQGADYIAERVTGLMVEGTAIRAVTLSSGRVLRPKAVISAAGTWSAEIAAMAGMALPVEPMQRHDHFWECRTAIEPLPFVKDLNGLGFHPWDRGYAGSVVDFGIAAGHNWNVDHDYFQRVVWPAIAHRFPAMEELRLRESWVGHYDRNALDGNMILGNWPGRLENFYIACGFSGHGLMHAPAVGRALAELVLHGGYRTIDLSRMGYGRVLAGEPYAEAGIR</sequence>
<evidence type="ECO:0000313" key="4">
    <source>
        <dbReference type="EMBL" id="MBR0662733.1"/>
    </source>
</evidence>
<reference evidence="5" key="1">
    <citation type="journal article" date="2021" name="Syst. Appl. Microbiol.">
        <title>Roseomonas hellenica sp. nov., isolated from roots of wild-growing Alkanna tinctoria.</title>
        <authorList>
            <person name="Rat A."/>
            <person name="Naranjo H.D."/>
            <person name="Lebbe L."/>
            <person name="Cnockaert M."/>
            <person name="Krigas N."/>
            <person name="Grigoriadou K."/>
            <person name="Maloupa E."/>
            <person name="Willems A."/>
        </authorList>
    </citation>
    <scope>NUCLEOTIDE SEQUENCE [LARGE SCALE GENOMIC DNA]</scope>
    <source>
        <strain evidence="5">LMG 31523</strain>
    </source>
</reference>
<keyword evidence="5" id="KW-1185">Reference proteome</keyword>
<proteinExistence type="predicted"/>
<evidence type="ECO:0000313" key="5">
    <source>
        <dbReference type="Proteomes" id="UP001196870"/>
    </source>
</evidence>
<protein>
    <submittedName>
        <fullName evidence="4">FAD-binding oxidoreductase</fullName>
    </submittedName>
</protein>
<dbReference type="SUPFAM" id="SSF51905">
    <property type="entry name" value="FAD/NAD(P)-binding domain"/>
    <property type="match status" value="1"/>
</dbReference>